<protein>
    <recommendedName>
        <fullName evidence="2">histidine kinase</fullName>
        <ecNumber evidence="2">2.7.13.3</ecNumber>
    </recommendedName>
</protein>
<dbReference type="Gene3D" id="3.30.565.10">
    <property type="entry name" value="Histidine kinase-like ATPase, C-terminal domain"/>
    <property type="match status" value="1"/>
</dbReference>
<evidence type="ECO:0000256" key="4">
    <source>
        <dbReference type="ARBA" id="ARBA00022679"/>
    </source>
</evidence>
<dbReference type="PROSITE" id="PS50110">
    <property type="entry name" value="RESPONSE_REGULATORY"/>
    <property type="match status" value="1"/>
</dbReference>
<dbReference type="GO" id="GO:0005886">
    <property type="term" value="C:plasma membrane"/>
    <property type="evidence" value="ECO:0007669"/>
    <property type="project" value="TreeGrafter"/>
</dbReference>
<evidence type="ECO:0000256" key="7">
    <source>
        <dbReference type="SAM" id="Coils"/>
    </source>
</evidence>
<feature type="transmembrane region" description="Helical" evidence="8">
    <location>
        <begin position="64"/>
        <end position="82"/>
    </location>
</feature>
<evidence type="ECO:0000256" key="6">
    <source>
        <dbReference type="PROSITE-ProRule" id="PRU00169"/>
    </source>
</evidence>
<feature type="coiled-coil region" evidence="7">
    <location>
        <begin position="204"/>
        <end position="235"/>
    </location>
</feature>
<evidence type="ECO:0000256" key="3">
    <source>
        <dbReference type="ARBA" id="ARBA00022553"/>
    </source>
</evidence>
<sequence>MTDTSVHSAGLDGAGVQALDLAVRRRLLQSLAARGSSEIAALVIPGVLVWFYSRFAPPGVLVAWWALFLGVAAGLLWMRLGLRRDAALSDAVAVPKWERIFQRLSIVSGLVWTLPVVLTLQTAPLEFRLFLYLVLCAVIASATTFLAPVPGIFWRFFGASYVPSAFGIYWYFPLRWHYILPLMLLYGAVLCRHAWGSRKFVLQQVEMERQRAQLAEQYRAAKEAAERALEEKNRFISTASHDLRQPLHAMGLLVETALQRNRDESLAAVLQDVQGCVRSLNFMFNALLDLSRIEAGTFSVHEENVALSALFDDVATVFAPDAALRGLRLRRHLPRHREATVRGDPALLRQMVFNLAQNALRYTASGGVLLGARARGDRWRIEVWDTGAGVAPKDRHRIYAPFYRSEHARVQQAEGHGLGLSVVARSAGLIGAGYGFESTPGRGSCFWLELAAAPPGEASPADTMLQPAAPWAERMASLQGRCLLVEDDPQIAKSLSQLLQSWGLEVQHAATGAQAMARLDGGFVPDAVLCDQRLGAGESGFAVLQALLARCGHARGAMVSGEHDAPALLQAEEDGYLVFRKPLAPQALHAVLSRWMAPAP</sequence>
<dbReference type="InterPro" id="IPR003661">
    <property type="entry name" value="HisK_dim/P_dom"/>
</dbReference>
<dbReference type="STRING" id="187868.SAMN05192589_11619"/>
<dbReference type="Pfam" id="PF02518">
    <property type="entry name" value="HATPase_c"/>
    <property type="match status" value="1"/>
</dbReference>
<evidence type="ECO:0000256" key="2">
    <source>
        <dbReference type="ARBA" id="ARBA00012438"/>
    </source>
</evidence>
<dbReference type="InterPro" id="IPR001789">
    <property type="entry name" value="Sig_transdc_resp-reg_receiver"/>
</dbReference>
<dbReference type="CDD" id="cd00082">
    <property type="entry name" value="HisKA"/>
    <property type="match status" value="1"/>
</dbReference>
<name>A0A1G7CCZ1_9BURK</name>
<dbReference type="SMART" id="SM00448">
    <property type="entry name" value="REC"/>
    <property type="match status" value="1"/>
</dbReference>
<feature type="modified residue" description="4-aspartylphosphate" evidence="6">
    <location>
        <position position="531"/>
    </location>
</feature>
<feature type="transmembrane region" description="Helical" evidence="8">
    <location>
        <begin position="103"/>
        <end position="123"/>
    </location>
</feature>
<organism evidence="11 12">
    <name type="scientific">Paracidovorax valerianellae</name>
    <dbReference type="NCBI Taxonomy" id="187868"/>
    <lineage>
        <taxon>Bacteria</taxon>
        <taxon>Pseudomonadati</taxon>
        <taxon>Pseudomonadota</taxon>
        <taxon>Betaproteobacteria</taxon>
        <taxon>Burkholderiales</taxon>
        <taxon>Comamonadaceae</taxon>
        <taxon>Paracidovorax</taxon>
    </lineage>
</organism>
<dbReference type="InterPro" id="IPR036890">
    <property type="entry name" value="HATPase_C_sf"/>
</dbReference>
<dbReference type="Pfam" id="PF00512">
    <property type="entry name" value="HisKA"/>
    <property type="match status" value="1"/>
</dbReference>
<keyword evidence="8" id="KW-0472">Membrane</keyword>
<keyword evidence="7" id="KW-0175">Coiled coil</keyword>
<dbReference type="RefSeq" id="WP_092745495.1">
    <property type="nucleotide sequence ID" value="NZ_FMZC01000016.1"/>
</dbReference>
<gene>
    <name evidence="11" type="ORF">SAMN05192589_11619</name>
</gene>
<feature type="domain" description="Response regulatory" evidence="10">
    <location>
        <begin position="481"/>
        <end position="596"/>
    </location>
</feature>
<keyword evidence="8" id="KW-1133">Transmembrane helix</keyword>
<dbReference type="EMBL" id="FMZC01000016">
    <property type="protein sequence ID" value="SDE37234.1"/>
    <property type="molecule type" value="Genomic_DNA"/>
</dbReference>
<dbReference type="SUPFAM" id="SSF55874">
    <property type="entry name" value="ATPase domain of HSP90 chaperone/DNA topoisomerase II/histidine kinase"/>
    <property type="match status" value="1"/>
</dbReference>
<dbReference type="GO" id="GO:0009927">
    <property type="term" value="F:histidine phosphotransfer kinase activity"/>
    <property type="evidence" value="ECO:0007669"/>
    <property type="project" value="TreeGrafter"/>
</dbReference>
<dbReference type="SUPFAM" id="SSF52172">
    <property type="entry name" value="CheY-like"/>
    <property type="match status" value="1"/>
</dbReference>
<dbReference type="InterPro" id="IPR005467">
    <property type="entry name" value="His_kinase_dom"/>
</dbReference>
<dbReference type="InterPro" id="IPR004358">
    <property type="entry name" value="Sig_transdc_His_kin-like_C"/>
</dbReference>
<reference evidence="11 12" key="1">
    <citation type="submission" date="2016-10" db="EMBL/GenBank/DDBJ databases">
        <authorList>
            <person name="de Groot N.N."/>
        </authorList>
    </citation>
    <scope>NUCLEOTIDE SEQUENCE [LARGE SCALE GENOMIC DNA]</scope>
    <source>
        <strain evidence="11 12">DSM 16619</strain>
    </source>
</reference>
<keyword evidence="4" id="KW-0808">Transferase</keyword>
<dbReference type="Gene3D" id="3.40.50.2300">
    <property type="match status" value="1"/>
</dbReference>
<dbReference type="AlphaFoldDB" id="A0A1G7CCZ1"/>
<evidence type="ECO:0000313" key="11">
    <source>
        <dbReference type="EMBL" id="SDE37234.1"/>
    </source>
</evidence>
<dbReference type="Pfam" id="PF00072">
    <property type="entry name" value="Response_reg"/>
    <property type="match status" value="1"/>
</dbReference>
<accession>A0A1G7CCZ1</accession>
<proteinExistence type="predicted"/>
<evidence type="ECO:0000256" key="8">
    <source>
        <dbReference type="SAM" id="Phobius"/>
    </source>
</evidence>
<keyword evidence="5 11" id="KW-0418">Kinase</keyword>
<feature type="domain" description="Histidine kinase" evidence="9">
    <location>
        <begin position="238"/>
        <end position="454"/>
    </location>
</feature>
<evidence type="ECO:0000256" key="5">
    <source>
        <dbReference type="ARBA" id="ARBA00022777"/>
    </source>
</evidence>
<dbReference type="SUPFAM" id="SSF47384">
    <property type="entry name" value="Homodimeric domain of signal transducing histidine kinase"/>
    <property type="match status" value="1"/>
</dbReference>
<dbReference type="Proteomes" id="UP000198781">
    <property type="component" value="Unassembled WGS sequence"/>
</dbReference>
<dbReference type="PANTHER" id="PTHR43047:SF72">
    <property type="entry name" value="OSMOSENSING HISTIDINE PROTEIN KINASE SLN1"/>
    <property type="match status" value="1"/>
</dbReference>
<evidence type="ECO:0000256" key="1">
    <source>
        <dbReference type="ARBA" id="ARBA00000085"/>
    </source>
</evidence>
<dbReference type="PANTHER" id="PTHR43047">
    <property type="entry name" value="TWO-COMPONENT HISTIDINE PROTEIN KINASE"/>
    <property type="match status" value="1"/>
</dbReference>
<evidence type="ECO:0000259" key="9">
    <source>
        <dbReference type="PROSITE" id="PS50109"/>
    </source>
</evidence>
<comment type="catalytic activity">
    <reaction evidence="1">
        <text>ATP + protein L-histidine = ADP + protein N-phospho-L-histidine.</text>
        <dbReference type="EC" id="2.7.13.3"/>
    </reaction>
</comment>
<dbReference type="SMART" id="SM00387">
    <property type="entry name" value="HATPase_c"/>
    <property type="match status" value="1"/>
</dbReference>
<dbReference type="InterPro" id="IPR011006">
    <property type="entry name" value="CheY-like_superfamily"/>
</dbReference>
<keyword evidence="8" id="KW-0812">Transmembrane</keyword>
<keyword evidence="3 6" id="KW-0597">Phosphoprotein</keyword>
<keyword evidence="12" id="KW-1185">Reference proteome</keyword>
<dbReference type="InterPro" id="IPR003594">
    <property type="entry name" value="HATPase_dom"/>
</dbReference>
<dbReference type="EC" id="2.7.13.3" evidence="2"/>
<dbReference type="Gene3D" id="1.10.287.130">
    <property type="match status" value="1"/>
</dbReference>
<dbReference type="PROSITE" id="PS50109">
    <property type="entry name" value="HIS_KIN"/>
    <property type="match status" value="1"/>
</dbReference>
<dbReference type="InterPro" id="IPR036097">
    <property type="entry name" value="HisK_dim/P_sf"/>
</dbReference>
<dbReference type="PRINTS" id="PR00344">
    <property type="entry name" value="BCTRLSENSOR"/>
</dbReference>
<dbReference type="OrthoDB" id="6114847at2"/>
<feature type="transmembrane region" description="Helical" evidence="8">
    <location>
        <begin position="152"/>
        <end position="172"/>
    </location>
</feature>
<feature type="transmembrane region" description="Helical" evidence="8">
    <location>
        <begin position="129"/>
        <end position="147"/>
    </location>
</feature>
<dbReference type="SMART" id="SM00388">
    <property type="entry name" value="HisKA"/>
    <property type="match status" value="1"/>
</dbReference>
<dbReference type="CDD" id="cd00156">
    <property type="entry name" value="REC"/>
    <property type="match status" value="1"/>
</dbReference>
<evidence type="ECO:0000313" key="12">
    <source>
        <dbReference type="Proteomes" id="UP000198781"/>
    </source>
</evidence>
<dbReference type="GO" id="GO:0000155">
    <property type="term" value="F:phosphorelay sensor kinase activity"/>
    <property type="evidence" value="ECO:0007669"/>
    <property type="project" value="InterPro"/>
</dbReference>
<evidence type="ECO:0000259" key="10">
    <source>
        <dbReference type="PROSITE" id="PS50110"/>
    </source>
</evidence>